<dbReference type="Proteomes" id="UP000821853">
    <property type="component" value="Chromosome 2"/>
</dbReference>
<reference evidence="2 3" key="1">
    <citation type="journal article" date="2020" name="Cell">
        <title>Large-Scale Comparative Analyses of Tick Genomes Elucidate Their Genetic Diversity and Vector Capacities.</title>
        <authorList>
            <consortium name="Tick Genome and Microbiome Consortium (TIGMIC)"/>
            <person name="Jia N."/>
            <person name="Wang J."/>
            <person name="Shi W."/>
            <person name="Du L."/>
            <person name="Sun Y."/>
            <person name="Zhan W."/>
            <person name="Jiang J.F."/>
            <person name="Wang Q."/>
            <person name="Zhang B."/>
            <person name="Ji P."/>
            <person name="Bell-Sakyi L."/>
            <person name="Cui X.M."/>
            <person name="Yuan T.T."/>
            <person name="Jiang B.G."/>
            <person name="Yang W.F."/>
            <person name="Lam T.T."/>
            <person name="Chang Q.C."/>
            <person name="Ding S.J."/>
            <person name="Wang X.J."/>
            <person name="Zhu J.G."/>
            <person name="Ruan X.D."/>
            <person name="Zhao L."/>
            <person name="Wei J.T."/>
            <person name="Ye R.Z."/>
            <person name="Que T.C."/>
            <person name="Du C.H."/>
            <person name="Zhou Y.H."/>
            <person name="Cheng J.X."/>
            <person name="Dai P.F."/>
            <person name="Guo W.B."/>
            <person name="Han X.H."/>
            <person name="Huang E.J."/>
            <person name="Li L.F."/>
            <person name="Wei W."/>
            <person name="Gao Y.C."/>
            <person name="Liu J.Z."/>
            <person name="Shao H.Z."/>
            <person name="Wang X."/>
            <person name="Wang C.C."/>
            <person name="Yang T.C."/>
            <person name="Huo Q.B."/>
            <person name="Li W."/>
            <person name="Chen H.Y."/>
            <person name="Chen S.E."/>
            <person name="Zhou L.G."/>
            <person name="Ni X.B."/>
            <person name="Tian J.H."/>
            <person name="Sheng Y."/>
            <person name="Liu T."/>
            <person name="Pan Y.S."/>
            <person name="Xia L.Y."/>
            <person name="Li J."/>
            <person name="Zhao F."/>
            <person name="Cao W.C."/>
        </authorList>
    </citation>
    <scope>NUCLEOTIDE SEQUENCE [LARGE SCALE GENOMIC DNA]</scope>
    <source>
        <strain evidence="2">HaeL-2018</strain>
    </source>
</reference>
<gene>
    <name evidence="2" type="ORF">HPB48_000555</name>
</gene>
<dbReference type="EMBL" id="JABSTR010000004">
    <property type="protein sequence ID" value="KAH9366439.1"/>
    <property type="molecule type" value="Genomic_DNA"/>
</dbReference>
<dbReference type="AlphaFoldDB" id="A0A9J6FUF5"/>
<feature type="domain" description="ARF7 effector protein C-terminal" evidence="1">
    <location>
        <begin position="94"/>
        <end position="130"/>
    </location>
</feature>
<dbReference type="VEuPathDB" id="VectorBase:HLOH_045148"/>
<accession>A0A9J6FUF5</accession>
<sequence>MLRCRERAVLQSSTTVWGGGNGRRATLLRWSGSCAICAWMIQAQQTSLVRDNPREARSQEEDQGRHRDFGGSVCCPLHRPRRSHRFQQGRLRLLQVDCPGCHFPCAKCGSAKCGVECRRNRNWVYEQLEIDGVPNTVYKNPLLK</sequence>
<dbReference type="PANTHER" id="PTHR46536:SF3">
    <property type="entry name" value="ARF7 EFFECTOR PROTEIN C-TERMINAL DOMAIN-CONTAINING PROTEIN"/>
    <property type="match status" value="1"/>
</dbReference>
<evidence type="ECO:0000313" key="3">
    <source>
        <dbReference type="Proteomes" id="UP000821853"/>
    </source>
</evidence>
<protein>
    <recommendedName>
        <fullName evidence="1">ARF7 effector protein C-terminal domain-containing protein</fullName>
    </recommendedName>
</protein>
<dbReference type="Pfam" id="PF14949">
    <property type="entry name" value="ARF7EP_C"/>
    <property type="match status" value="1"/>
</dbReference>
<comment type="caution">
    <text evidence="2">The sequence shown here is derived from an EMBL/GenBank/DDBJ whole genome shotgun (WGS) entry which is preliminary data.</text>
</comment>
<dbReference type="OrthoDB" id="6434242at2759"/>
<keyword evidence="3" id="KW-1185">Reference proteome</keyword>
<proteinExistence type="predicted"/>
<dbReference type="InterPro" id="IPR029264">
    <property type="entry name" value="ARF7EP_C"/>
</dbReference>
<organism evidence="2 3">
    <name type="scientific">Haemaphysalis longicornis</name>
    <name type="common">Bush tick</name>
    <dbReference type="NCBI Taxonomy" id="44386"/>
    <lineage>
        <taxon>Eukaryota</taxon>
        <taxon>Metazoa</taxon>
        <taxon>Ecdysozoa</taxon>
        <taxon>Arthropoda</taxon>
        <taxon>Chelicerata</taxon>
        <taxon>Arachnida</taxon>
        <taxon>Acari</taxon>
        <taxon>Parasitiformes</taxon>
        <taxon>Ixodida</taxon>
        <taxon>Ixodoidea</taxon>
        <taxon>Ixodidae</taxon>
        <taxon>Haemaphysalinae</taxon>
        <taxon>Haemaphysalis</taxon>
    </lineage>
</organism>
<name>A0A9J6FUF5_HAELO</name>
<evidence type="ECO:0000313" key="2">
    <source>
        <dbReference type="EMBL" id="KAH9366439.1"/>
    </source>
</evidence>
<evidence type="ECO:0000259" key="1">
    <source>
        <dbReference type="Pfam" id="PF14949"/>
    </source>
</evidence>
<dbReference type="PANTHER" id="PTHR46536">
    <property type="entry name" value="ARL14 EFFECTOR PROTEIN"/>
    <property type="match status" value="1"/>
</dbReference>